<evidence type="ECO:0000256" key="1">
    <source>
        <dbReference type="SAM" id="MobiDB-lite"/>
    </source>
</evidence>
<feature type="non-terminal residue" evidence="2">
    <location>
        <position position="1"/>
    </location>
</feature>
<feature type="compositionally biased region" description="Polar residues" evidence="1">
    <location>
        <begin position="89"/>
        <end position="98"/>
    </location>
</feature>
<reference evidence="2" key="1">
    <citation type="journal article" date="2020" name="Fungal Divers.">
        <title>Resolving the Mortierellaceae phylogeny through synthesis of multi-gene phylogenetics and phylogenomics.</title>
        <authorList>
            <person name="Vandepol N."/>
            <person name="Liber J."/>
            <person name="Desiro A."/>
            <person name="Na H."/>
            <person name="Kennedy M."/>
            <person name="Barry K."/>
            <person name="Grigoriev I.V."/>
            <person name="Miller A.N."/>
            <person name="O'Donnell K."/>
            <person name="Stajich J.E."/>
            <person name="Bonito G."/>
        </authorList>
    </citation>
    <scope>NUCLEOTIDE SEQUENCE</scope>
    <source>
        <strain evidence="2">NVP60</strain>
    </source>
</reference>
<dbReference type="Proteomes" id="UP000823405">
    <property type="component" value="Unassembled WGS sequence"/>
</dbReference>
<sequence>PWKAHHRGHSNSTTDFNSAASDGDDSSQKGYSSDSRFFSKVFRGVRKFVKSKTKKASQGLPSRSSSNSQTPIVTLTSPELTGVRKTQESRPPQLSQPLDINCPPFPPGSDANAPGKKEQPLALMASSLRDDIFLADAPKATVISTALPDPRARVESTLQLVFCARLLAEEQLLSNSQSS</sequence>
<name>A0A9P6UDY3_9FUNG</name>
<feature type="non-terminal residue" evidence="2">
    <location>
        <position position="179"/>
    </location>
</feature>
<feature type="compositionally biased region" description="Polar residues" evidence="1">
    <location>
        <begin position="10"/>
        <end position="20"/>
    </location>
</feature>
<evidence type="ECO:0000313" key="3">
    <source>
        <dbReference type="Proteomes" id="UP000823405"/>
    </source>
</evidence>
<feature type="region of interest" description="Disordered" evidence="1">
    <location>
        <begin position="50"/>
        <end position="118"/>
    </location>
</feature>
<protein>
    <submittedName>
        <fullName evidence="2">Uncharacterized protein</fullName>
    </submittedName>
</protein>
<dbReference type="AlphaFoldDB" id="A0A9P6UDY3"/>
<proteinExistence type="predicted"/>
<gene>
    <name evidence="2" type="ORF">BGZ97_009563</name>
</gene>
<accession>A0A9P6UDY3</accession>
<evidence type="ECO:0000313" key="2">
    <source>
        <dbReference type="EMBL" id="KAG0279527.1"/>
    </source>
</evidence>
<dbReference type="EMBL" id="JAAAIN010004624">
    <property type="protein sequence ID" value="KAG0279527.1"/>
    <property type="molecule type" value="Genomic_DNA"/>
</dbReference>
<feature type="region of interest" description="Disordered" evidence="1">
    <location>
        <begin position="1"/>
        <end position="33"/>
    </location>
</feature>
<comment type="caution">
    <text evidence="2">The sequence shown here is derived from an EMBL/GenBank/DDBJ whole genome shotgun (WGS) entry which is preliminary data.</text>
</comment>
<organism evidence="2 3">
    <name type="scientific">Linnemannia gamsii</name>
    <dbReference type="NCBI Taxonomy" id="64522"/>
    <lineage>
        <taxon>Eukaryota</taxon>
        <taxon>Fungi</taxon>
        <taxon>Fungi incertae sedis</taxon>
        <taxon>Mucoromycota</taxon>
        <taxon>Mortierellomycotina</taxon>
        <taxon>Mortierellomycetes</taxon>
        <taxon>Mortierellales</taxon>
        <taxon>Mortierellaceae</taxon>
        <taxon>Linnemannia</taxon>
    </lineage>
</organism>
<keyword evidence="3" id="KW-1185">Reference proteome</keyword>
<feature type="compositionally biased region" description="Polar residues" evidence="1">
    <location>
        <begin position="59"/>
        <end position="79"/>
    </location>
</feature>